<dbReference type="AlphaFoldDB" id="A0AAJ0A611"/>
<protein>
    <submittedName>
        <fullName evidence="6">Cyclin-like protein</fullName>
    </submittedName>
</protein>
<accession>A0AAJ0A611</accession>
<dbReference type="InterPro" id="IPR046965">
    <property type="entry name" value="Cyclin_A/B-like"/>
</dbReference>
<keyword evidence="1" id="KW-0132">Cell division</keyword>
<feature type="domain" description="Cyclin-like" evidence="5">
    <location>
        <begin position="56"/>
        <end position="147"/>
    </location>
</feature>
<keyword evidence="2 4" id="KW-0195">Cyclin</keyword>
<reference evidence="6" key="1">
    <citation type="submission" date="2021-06" db="EMBL/GenBank/DDBJ databases">
        <title>Comparative genomics, transcriptomics and evolutionary studies reveal genomic signatures of adaptation to plant cell wall in hemibiotrophic fungi.</title>
        <authorList>
            <consortium name="DOE Joint Genome Institute"/>
            <person name="Baroncelli R."/>
            <person name="Diaz J.F."/>
            <person name="Benocci T."/>
            <person name="Peng M."/>
            <person name="Battaglia E."/>
            <person name="Haridas S."/>
            <person name="Andreopoulos W."/>
            <person name="Labutti K."/>
            <person name="Pangilinan J."/>
            <person name="Floch G.L."/>
            <person name="Makela M.R."/>
            <person name="Henrissat B."/>
            <person name="Grigoriev I.V."/>
            <person name="Crouch J.A."/>
            <person name="De Vries R.P."/>
            <person name="Sukno S.A."/>
            <person name="Thon M.R."/>
        </authorList>
    </citation>
    <scope>NUCLEOTIDE SEQUENCE</scope>
    <source>
        <strain evidence="6">CBS 193.32</strain>
    </source>
</reference>
<dbReference type="GeneID" id="85455937"/>
<comment type="similarity">
    <text evidence="4">Belongs to the cyclin family.</text>
</comment>
<evidence type="ECO:0000313" key="7">
    <source>
        <dbReference type="Proteomes" id="UP001224890"/>
    </source>
</evidence>
<name>A0AAJ0A611_9PEZI</name>
<dbReference type="PANTHER" id="PTHR10177">
    <property type="entry name" value="CYCLINS"/>
    <property type="match status" value="1"/>
</dbReference>
<dbReference type="SMART" id="SM00385">
    <property type="entry name" value="CYCLIN"/>
    <property type="match status" value="2"/>
</dbReference>
<evidence type="ECO:0000256" key="1">
    <source>
        <dbReference type="ARBA" id="ARBA00022618"/>
    </source>
</evidence>
<dbReference type="GO" id="GO:0016538">
    <property type="term" value="F:cyclin-dependent protein serine/threonine kinase regulator activity"/>
    <property type="evidence" value="ECO:0007669"/>
    <property type="project" value="InterPro"/>
</dbReference>
<evidence type="ECO:0000256" key="3">
    <source>
        <dbReference type="ARBA" id="ARBA00023306"/>
    </source>
</evidence>
<organism evidence="6 7">
    <name type="scientific">Colletotrichum godetiae</name>
    <dbReference type="NCBI Taxonomy" id="1209918"/>
    <lineage>
        <taxon>Eukaryota</taxon>
        <taxon>Fungi</taxon>
        <taxon>Dikarya</taxon>
        <taxon>Ascomycota</taxon>
        <taxon>Pezizomycotina</taxon>
        <taxon>Sordariomycetes</taxon>
        <taxon>Hypocreomycetidae</taxon>
        <taxon>Glomerellales</taxon>
        <taxon>Glomerellaceae</taxon>
        <taxon>Colletotrichum</taxon>
        <taxon>Colletotrichum acutatum species complex</taxon>
    </lineage>
</organism>
<keyword evidence="7" id="KW-1185">Reference proteome</keyword>
<dbReference type="InterPro" id="IPR036915">
    <property type="entry name" value="Cyclin-like_sf"/>
</dbReference>
<dbReference type="Pfam" id="PF02984">
    <property type="entry name" value="Cyclin_C"/>
    <property type="match status" value="1"/>
</dbReference>
<evidence type="ECO:0000256" key="2">
    <source>
        <dbReference type="ARBA" id="ARBA00023127"/>
    </source>
</evidence>
<keyword evidence="3" id="KW-0131">Cell cycle</keyword>
<gene>
    <name evidence="6" type="ORF">BDP55DRAFT_624765</name>
</gene>
<evidence type="ECO:0000259" key="5">
    <source>
        <dbReference type="SMART" id="SM00385"/>
    </source>
</evidence>
<dbReference type="EMBL" id="JAHMHR010000123">
    <property type="protein sequence ID" value="KAK1656744.1"/>
    <property type="molecule type" value="Genomic_DNA"/>
</dbReference>
<sequence length="241" mass="27502">MSLKLIENKEEQKILEENDEVMFEHLLTIEEKTLPSAYYMELHQNLQWRDRRELVDRFLSYSQKFRIPIETVFLAINFVDRFLSRKCAGNHLEVLGSVPFALAVKYETPDVHEKETETYLSVLNDLGGFGKGYRPSDISSIERQLLGALDYLLGTPSPFFFLRRMQILDKSSQDILTIAQYLAASSMLYEEFLGIRPSQIASASYFLAESLLKYANHIADLTSSPGRVSNACEAVIVADIT</sequence>
<dbReference type="GO" id="GO:0044772">
    <property type="term" value="P:mitotic cell cycle phase transition"/>
    <property type="evidence" value="ECO:0007669"/>
    <property type="project" value="InterPro"/>
</dbReference>
<dbReference type="SUPFAM" id="SSF47954">
    <property type="entry name" value="Cyclin-like"/>
    <property type="match status" value="2"/>
</dbReference>
<dbReference type="RefSeq" id="XP_060421508.1">
    <property type="nucleotide sequence ID" value="XM_060571411.1"/>
</dbReference>
<dbReference type="InterPro" id="IPR013763">
    <property type="entry name" value="Cyclin-like_dom"/>
</dbReference>
<evidence type="ECO:0000313" key="6">
    <source>
        <dbReference type="EMBL" id="KAK1656744.1"/>
    </source>
</evidence>
<dbReference type="Pfam" id="PF00134">
    <property type="entry name" value="Cyclin_N"/>
    <property type="match status" value="1"/>
</dbReference>
<dbReference type="InterPro" id="IPR039361">
    <property type="entry name" value="Cyclin"/>
</dbReference>
<comment type="caution">
    <text evidence="6">The sequence shown here is derived from an EMBL/GenBank/DDBJ whole genome shotgun (WGS) entry which is preliminary data.</text>
</comment>
<dbReference type="Gene3D" id="1.10.472.10">
    <property type="entry name" value="Cyclin-like"/>
    <property type="match status" value="2"/>
</dbReference>
<dbReference type="Proteomes" id="UP001224890">
    <property type="component" value="Unassembled WGS sequence"/>
</dbReference>
<dbReference type="GO" id="GO:0051301">
    <property type="term" value="P:cell division"/>
    <property type="evidence" value="ECO:0007669"/>
    <property type="project" value="UniProtKB-KW"/>
</dbReference>
<dbReference type="PIRSF" id="PIRSF001771">
    <property type="entry name" value="Cyclin_A_B_D_E"/>
    <property type="match status" value="1"/>
</dbReference>
<evidence type="ECO:0000256" key="4">
    <source>
        <dbReference type="RuleBase" id="RU000383"/>
    </source>
</evidence>
<feature type="domain" description="Cyclin-like" evidence="5">
    <location>
        <begin position="160"/>
        <end position="238"/>
    </location>
</feature>
<dbReference type="InterPro" id="IPR006671">
    <property type="entry name" value="Cyclin_N"/>
</dbReference>
<dbReference type="InterPro" id="IPR004367">
    <property type="entry name" value="Cyclin_C-dom"/>
</dbReference>
<proteinExistence type="inferred from homology"/>
<dbReference type="CDD" id="cd20537">
    <property type="entry name" value="CYCLIN_CCNO-like_rpt2"/>
    <property type="match status" value="1"/>
</dbReference>